<accession>A0A1I7UYN6</accession>
<feature type="region of interest" description="Disordered" evidence="1">
    <location>
        <begin position="44"/>
        <end position="80"/>
    </location>
</feature>
<evidence type="ECO:0000313" key="3">
    <source>
        <dbReference type="WBParaSite" id="Csp11.Scaffold630.g20660.t1"/>
    </source>
</evidence>
<dbReference type="Proteomes" id="UP000095282">
    <property type="component" value="Unplaced"/>
</dbReference>
<reference evidence="3" key="1">
    <citation type="submission" date="2016-11" db="UniProtKB">
        <authorList>
            <consortium name="WormBaseParasite"/>
        </authorList>
    </citation>
    <scope>IDENTIFICATION</scope>
</reference>
<organism evidence="2 3">
    <name type="scientific">Caenorhabditis tropicalis</name>
    <dbReference type="NCBI Taxonomy" id="1561998"/>
    <lineage>
        <taxon>Eukaryota</taxon>
        <taxon>Metazoa</taxon>
        <taxon>Ecdysozoa</taxon>
        <taxon>Nematoda</taxon>
        <taxon>Chromadorea</taxon>
        <taxon>Rhabditida</taxon>
        <taxon>Rhabditina</taxon>
        <taxon>Rhabditomorpha</taxon>
        <taxon>Rhabditoidea</taxon>
        <taxon>Rhabditidae</taxon>
        <taxon>Peloderinae</taxon>
        <taxon>Caenorhabditis</taxon>
    </lineage>
</organism>
<evidence type="ECO:0000313" key="2">
    <source>
        <dbReference type="Proteomes" id="UP000095282"/>
    </source>
</evidence>
<name>A0A1I7UYN6_9PELO</name>
<feature type="compositionally biased region" description="Acidic residues" evidence="1">
    <location>
        <begin position="58"/>
        <end position="80"/>
    </location>
</feature>
<dbReference type="WBParaSite" id="Csp11.Scaffold630.g20660.t1">
    <property type="protein sequence ID" value="Csp11.Scaffold630.g20660.t1"/>
    <property type="gene ID" value="Csp11.Scaffold630.g20660"/>
</dbReference>
<sequence length="148" mass="17293">MVSLLPFLPIILMFFDENPIESLLLCFIFWGVYIALNIPQEDIENEEDDIPPPPPAIDNEETSDEGFSDDDDLDDDLEGMEVNEEFLDPGIRPLQIQVIERQGMEPMNNINFPILYLNKTERDELDRDLERRRKELRSMKTLRNPSPN</sequence>
<evidence type="ECO:0000256" key="1">
    <source>
        <dbReference type="SAM" id="MobiDB-lite"/>
    </source>
</evidence>
<dbReference type="AlphaFoldDB" id="A0A1I7UYN6"/>
<keyword evidence="2" id="KW-1185">Reference proteome</keyword>
<proteinExistence type="predicted"/>
<protein>
    <submittedName>
        <fullName evidence="3">TIMELESS-interacting protein</fullName>
    </submittedName>
</protein>